<feature type="region of interest" description="Disordered" evidence="1">
    <location>
        <begin position="60"/>
        <end position="79"/>
    </location>
</feature>
<dbReference type="EMBL" id="CABIJS010000444">
    <property type="protein sequence ID" value="VUZ51809.1"/>
    <property type="molecule type" value="Genomic_DNA"/>
</dbReference>
<evidence type="ECO:0000313" key="2">
    <source>
        <dbReference type="EMBL" id="VUZ51809.1"/>
    </source>
</evidence>
<reference evidence="2 3" key="1">
    <citation type="submission" date="2019-07" db="EMBL/GenBank/DDBJ databases">
        <authorList>
            <person name="Jastrzebski P J."/>
            <person name="Paukszto L."/>
            <person name="Jastrzebski P J."/>
        </authorList>
    </citation>
    <scope>NUCLEOTIDE SEQUENCE [LARGE SCALE GENOMIC DNA]</scope>
    <source>
        <strain evidence="2 3">WMS-il1</strain>
    </source>
</reference>
<protein>
    <submittedName>
        <fullName evidence="2">Uncharacterized protein</fullName>
    </submittedName>
</protein>
<proteinExistence type="predicted"/>
<dbReference type="AlphaFoldDB" id="A0A564YXP5"/>
<organism evidence="2 3">
    <name type="scientific">Hymenolepis diminuta</name>
    <name type="common">Rat tapeworm</name>
    <dbReference type="NCBI Taxonomy" id="6216"/>
    <lineage>
        <taxon>Eukaryota</taxon>
        <taxon>Metazoa</taxon>
        <taxon>Spiralia</taxon>
        <taxon>Lophotrochozoa</taxon>
        <taxon>Platyhelminthes</taxon>
        <taxon>Cestoda</taxon>
        <taxon>Eucestoda</taxon>
        <taxon>Cyclophyllidea</taxon>
        <taxon>Hymenolepididae</taxon>
        <taxon>Hymenolepis</taxon>
    </lineage>
</organism>
<gene>
    <name evidence="2" type="ORF">WMSIL1_LOCUS10149</name>
</gene>
<accession>A0A564YXP5</accession>
<evidence type="ECO:0000256" key="1">
    <source>
        <dbReference type="SAM" id="MobiDB-lite"/>
    </source>
</evidence>
<dbReference type="Proteomes" id="UP000321570">
    <property type="component" value="Unassembled WGS sequence"/>
</dbReference>
<keyword evidence="3" id="KW-1185">Reference proteome</keyword>
<name>A0A564YXP5_HYMDI</name>
<evidence type="ECO:0000313" key="3">
    <source>
        <dbReference type="Proteomes" id="UP000321570"/>
    </source>
</evidence>
<sequence>MSMKTDVLSHIEQQIDELRHIYENIKAEHFPFGNIKVGNLMYFLISVDISHIYPDLGAITDTSPSPSPTTNYSDVNYPS</sequence>